<dbReference type="PANTHER" id="PTHR12749:SF0">
    <property type="entry name" value="DNA EXCISION REPAIR PROTEIN ERCC-1"/>
    <property type="match status" value="1"/>
</dbReference>
<comment type="similarity">
    <text evidence="2">Belongs to the ERCC1/RAD10/SWI10 family.</text>
</comment>
<sequence length="187" mass="21695">MIFVRILQRGNPILQFIRNVPWEFGDIVPDYVIGQTTCALFLSLRYHRLHPEYIYNRMDKLVHSYALRILLVLVDTDGHKESIRELTKICVINNFTMILSWSSEEAGRYLETYKAFEHKPPDLIMEKIENDYLSKLTHCMTHIRFVNKTDVVTLASTFGSLKNIMEATPEDMSICPGIGEQKVTINV</sequence>
<keyword evidence="9" id="KW-0540">Nuclease</keyword>
<evidence type="ECO:0000313" key="10">
    <source>
        <dbReference type="Proteomes" id="UP000265703"/>
    </source>
</evidence>
<evidence type="ECO:0000256" key="6">
    <source>
        <dbReference type="ARBA" id="ARBA00023242"/>
    </source>
</evidence>
<dbReference type="PANTHER" id="PTHR12749">
    <property type="entry name" value="EXCISION REPAIR CROSS-COMPLEMENTING 1 ERCC1"/>
    <property type="match status" value="1"/>
</dbReference>
<dbReference type="GO" id="GO:0003684">
    <property type="term" value="F:damaged DNA binding"/>
    <property type="evidence" value="ECO:0007669"/>
    <property type="project" value="InterPro"/>
</dbReference>
<proteinExistence type="inferred from homology"/>
<dbReference type="InterPro" id="IPR047260">
    <property type="entry name" value="ERCC1-like_central_dom"/>
</dbReference>
<keyword evidence="9" id="KW-0255">Endonuclease</keyword>
<dbReference type="Gene3D" id="1.10.150.20">
    <property type="entry name" value="5' to 3' exonuclease, C-terminal subdomain"/>
    <property type="match status" value="1"/>
</dbReference>
<dbReference type="GO" id="GO:0070522">
    <property type="term" value="C:ERCC4-ERCC1 complex"/>
    <property type="evidence" value="ECO:0007669"/>
    <property type="project" value="TreeGrafter"/>
</dbReference>
<name>A0A397STY4_9GLOM</name>
<dbReference type="Pfam" id="PF03834">
    <property type="entry name" value="Rad10"/>
    <property type="match status" value="1"/>
</dbReference>
<evidence type="ECO:0000256" key="4">
    <source>
        <dbReference type="ARBA" id="ARBA00023125"/>
    </source>
</evidence>
<dbReference type="GO" id="GO:0006302">
    <property type="term" value="P:double-strand break repair"/>
    <property type="evidence" value="ECO:0007669"/>
    <property type="project" value="UniProtKB-ARBA"/>
</dbReference>
<reference evidence="9 10" key="1">
    <citation type="submission" date="2018-06" db="EMBL/GenBank/DDBJ databases">
        <title>Comparative genomics reveals the genomic features of Rhizophagus irregularis, R. cerebriforme, R. diaphanum and Gigaspora rosea, and their symbiotic lifestyle signature.</title>
        <authorList>
            <person name="Morin E."/>
            <person name="San Clemente H."/>
            <person name="Chen E.C.H."/>
            <person name="De La Providencia I."/>
            <person name="Hainaut M."/>
            <person name="Kuo A."/>
            <person name="Kohler A."/>
            <person name="Murat C."/>
            <person name="Tang N."/>
            <person name="Roy S."/>
            <person name="Loubradou J."/>
            <person name="Henrissat B."/>
            <person name="Grigoriev I.V."/>
            <person name="Corradi N."/>
            <person name="Roux C."/>
            <person name="Martin F.M."/>
        </authorList>
    </citation>
    <scope>NUCLEOTIDE SEQUENCE [LARGE SCALE GENOMIC DNA]</scope>
    <source>
        <strain evidence="9 10">DAOM 227022</strain>
    </source>
</reference>
<keyword evidence="4" id="KW-0238">DNA-binding</keyword>
<evidence type="ECO:0000256" key="3">
    <source>
        <dbReference type="ARBA" id="ARBA00022763"/>
    </source>
</evidence>
<evidence type="ECO:0000259" key="8">
    <source>
        <dbReference type="Pfam" id="PF03834"/>
    </source>
</evidence>
<dbReference type="FunFam" id="3.40.50.10130:FF:000001">
    <property type="entry name" value="DNA excision repair protein ERCC-1"/>
    <property type="match status" value="1"/>
</dbReference>
<dbReference type="GO" id="GO:0070914">
    <property type="term" value="P:UV-damage excision repair"/>
    <property type="evidence" value="ECO:0007669"/>
    <property type="project" value="TreeGrafter"/>
</dbReference>
<organism evidence="9 10">
    <name type="scientific">Glomus cerebriforme</name>
    <dbReference type="NCBI Taxonomy" id="658196"/>
    <lineage>
        <taxon>Eukaryota</taxon>
        <taxon>Fungi</taxon>
        <taxon>Fungi incertae sedis</taxon>
        <taxon>Mucoromycota</taxon>
        <taxon>Glomeromycotina</taxon>
        <taxon>Glomeromycetes</taxon>
        <taxon>Glomerales</taxon>
        <taxon>Glomeraceae</taxon>
        <taxon>Glomus</taxon>
    </lineage>
</organism>
<dbReference type="SUPFAM" id="SSF47781">
    <property type="entry name" value="RuvA domain 2-like"/>
    <property type="match status" value="1"/>
</dbReference>
<dbReference type="OrthoDB" id="10262814at2759"/>
<dbReference type="GO" id="GO:0006312">
    <property type="term" value="P:mitotic recombination"/>
    <property type="evidence" value="ECO:0007669"/>
    <property type="project" value="TreeGrafter"/>
</dbReference>
<evidence type="ECO:0000256" key="2">
    <source>
        <dbReference type="ARBA" id="ARBA00008283"/>
    </source>
</evidence>
<evidence type="ECO:0000256" key="1">
    <source>
        <dbReference type="ARBA" id="ARBA00004123"/>
    </source>
</evidence>
<dbReference type="NCBIfam" id="TIGR00597">
    <property type="entry name" value="rad10"/>
    <property type="match status" value="1"/>
</dbReference>
<feature type="domain" description="ERCC1-like central" evidence="8">
    <location>
        <begin position="1"/>
        <end position="114"/>
    </location>
</feature>
<dbReference type="InterPro" id="IPR011335">
    <property type="entry name" value="Restrct_endonuc-II-like"/>
</dbReference>
<accession>A0A397STY4</accession>
<evidence type="ECO:0000313" key="9">
    <source>
        <dbReference type="EMBL" id="RIA88379.1"/>
    </source>
</evidence>
<dbReference type="STRING" id="658196.A0A397STY4"/>
<dbReference type="FunFam" id="1.10.150.20:FF:000017">
    <property type="entry name" value="DNA excision repair protein ERCC-1"/>
    <property type="match status" value="1"/>
</dbReference>
<dbReference type="GO" id="GO:0006289">
    <property type="term" value="P:nucleotide-excision repair"/>
    <property type="evidence" value="ECO:0007669"/>
    <property type="project" value="UniProtKB-ARBA"/>
</dbReference>
<dbReference type="InterPro" id="IPR004579">
    <property type="entry name" value="ERCC1/RAD10/SWI10"/>
</dbReference>
<keyword evidence="6" id="KW-0539">Nucleus</keyword>
<comment type="caution">
    <text evidence="9">The sequence shown here is derived from an EMBL/GenBank/DDBJ whole genome shotgun (WGS) entry which is preliminary data.</text>
</comment>
<dbReference type="EMBL" id="QKYT01000266">
    <property type="protein sequence ID" value="RIA88379.1"/>
    <property type="molecule type" value="Genomic_DNA"/>
</dbReference>
<gene>
    <name evidence="9" type="ORF">C1645_695229</name>
</gene>
<dbReference type="GO" id="GO:0004519">
    <property type="term" value="F:endonuclease activity"/>
    <property type="evidence" value="ECO:0007669"/>
    <property type="project" value="UniProtKB-KW"/>
</dbReference>
<keyword evidence="10" id="KW-1185">Reference proteome</keyword>
<keyword evidence="5" id="KW-0234">DNA repair</keyword>
<keyword evidence="3" id="KW-0227">DNA damage</keyword>
<dbReference type="SUPFAM" id="SSF52980">
    <property type="entry name" value="Restriction endonuclease-like"/>
    <property type="match status" value="1"/>
</dbReference>
<dbReference type="GO" id="GO:0003697">
    <property type="term" value="F:single-stranded DNA binding"/>
    <property type="evidence" value="ECO:0007669"/>
    <property type="project" value="TreeGrafter"/>
</dbReference>
<keyword evidence="9" id="KW-0378">Hydrolase</keyword>
<dbReference type="GO" id="GO:0000110">
    <property type="term" value="C:nucleotide-excision repair factor 1 complex"/>
    <property type="evidence" value="ECO:0007669"/>
    <property type="project" value="TreeGrafter"/>
</dbReference>
<dbReference type="CDD" id="cd22325">
    <property type="entry name" value="ERCC1_C-like"/>
    <property type="match status" value="1"/>
</dbReference>
<dbReference type="Gene3D" id="3.40.50.10130">
    <property type="match status" value="1"/>
</dbReference>
<protein>
    <recommendedName>
        <fullName evidence="7">DNA excision repair protein ERCC-1</fullName>
    </recommendedName>
</protein>
<evidence type="ECO:0000256" key="5">
    <source>
        <dbReference type="ARBA" id="ARBA00023204"/>
    </source>
</evidence>
<dbReference type="Proteomes" id="UP000265703">
    <property type="component" value="Unassembled WGS sequence"/>
</dbReference>
<dbReference type="InterPro" id="IPR010994">
    <property type="entry name" value="RuvA_2-like"/>
</dbReference>
<evidence type="ECO:0000256" key="7">
    <source>
        <dbReference type="ARBA" id="ARBA00071993"/>
    </source>
</evidence>
<dbReference type="AlphaFoldDB" id="A0A397STY4"/>
<comment type="subcellular location">
    <subcellularLocation>
        <location evidence="1">Nucleus</location>
    </subcellularLocation>
</comment>